<evidence type="ECO:0000313" key="1">
    <source>
        <dbReference type="EMBL" id="MCV7229086.1"/>
    </source>
</evidence>
<protein>
    <recommendedName>
        <fullName evidence="3">PE-PGRS family protein</fullName>
    </recommendedName>
</protein>
<name>A0ABT3CHT4_9MYCO</name>
<dbReference type="EMBL" id="JACKTY010000039">
    <property type="protein sequence ID" value="MCV7229086.1"/>
    <property type="molecule type" value="Genomic_DNA"/>
</dbReference>
<sequence length="480" mass="54694">MALDAPLNERQIEVLRWIRDGCPDGRWTDFTFKTTATALASRRLVTISKRGGVWSAGILGAGEHYLANSDYPAGHWAKRHARPTVDLDMRQPAVAHRPIMPPAGEIAQRPKRQPPCDEQTPTRKLVKDIVNAGGMLEIDTTDDNTSYKSLVGIINRRRMAPDGQEVILVQARYDRIVLRLSSVSDWVTDPPSQTVAAERIGRWHPAVATLRSDKRLDSLEKHLRGRAFRLLHALAQEAEARGHTVRLPKRSHHGSVEDPSKLGGDLIFKVEGIECSVNIWQPKDRLPHTPTQEEIEREKKYGWGPSRYDYVPADRLSMLINTNSRFSSKITWPETKTLALHSRLPDAIMSFERWAVIDAEGNEAERRAETERRVRREREDELARQAYVQHAFGEQLVADLADWDLSLKLRRYLAAMAGRVEDISDDGEREAATMWLNWCRAYAAKRNPLEKPICQPKVKAPGYSEIQEFRNRLGFQSSLW</sequence>
<gene>
    <name evidence="1" type="ORF">H7J73_24015</name>
</gene>
<evidence type="ECO:0000313" key="2">
    <source>
        <dbReference type="Proteomes" id="UP001526201"/>
    </source>
</evidence>
<dbReference type="Proteomes" id="UP001526201">
    <property type="component" value="Unassembled WGS sequence"/>
</dbReference>
<evidence type="ECO:0008006" key="3">
    <source>
        <dbReference type="Google" id="ProtNLM"/>
    </source>
</evidence>
<dbReference type="RefSeq" id="WP_264070280.1">
    <property type="nucleotide sequence ID" value="NZ_JACKTY010000039.1"/>
</dbReference>
<proteinExistence type="predicted"/>
<organism evidence="1 2">
    <name type="scientific">Mycolicibacterium komossense</name>
    <dbReference type="NCBI Taxonomy" id="1779"/>
    <lineage>
        <taxon>Bacteria</taxon>
        <taxon>Bacillati</taxon>
        <taxon>Actinomycetota</taxon>
        <taxon>Actinomycetes</taxon>
        <taxon>Mycobacteriales</taxon>
        <taxon>Mycobacteriaceae</taxon>
        <taxon>Mycolicibacterium</taxon>
    </lineage>
</organism>
<reference evidence="1 2" key="1">
    <citation type="journal article" date="2022" name="BMC Genomics">
        <title>Comparative genome analysis of mycobacteria focusing on tRNA and non-coding RNA.</title>
        <authorList>
            <person name="Behra P.R.K."/>
            <person name="Pettersson B.M.F."/>
            <person name="Ramesh M."/>
            <person name="Das S."/>
            <person name="Dasgupta S."/>
            <person name="Kirsebom L.A."/>
        </authorList>
    </citation>
    <scope>NUCLEOTIDE SEQUENCE [LARGE SCALE GENOMIC DNA]</scope>
    <source>
        <strain evidence="1 2">DSM 44078</strain>
    </source>
</reference>
<keyword evidence="2" id="KW-1185">Reference proteome</keyword>
<accession>A0ABT3CHT4</accession>
<comment type="caution">
    <text evidence="1">The sequence shown here is derived from an EMBL/GenBank/DDBJ whole genome shotgun (WGS) entry which is preliminary data.</text>
</comment>